<keyword evidence="13" id="KW-0732">Signal</keyword>
<dbReference type="GO" id="GO:0005789">
    <property type="term" value="C:endoplasmic reticulum membrane"/>
    <property type="evidence" value="ECO:0007669"/>
    <property type="project" value="UniProtKB-SubCell"/>
</dbReference>
<sequence length="140" mass="15395">MDTLSAYLPPHSGLLPKWLLLVSTISLLNSLQSYSTLKFTTRVYAGSSPSTPSPVTPLSARTFGTWTALSSIIRLYAAYHIGNPEVYQLAMWSYGLAFAHFGSEWLAFGTARWGAGLAGPAVVSTVSMAWMWMQYGFYVR</sequence>
<keyword evidence="8" id="KW-0756">Sterol biosynthesis</keyword>
<keyword evidence="12" id="KW-0753">Steroid metabolism</keyword>
<accession>A0A6G1H2V0</accession>
<evidence type="ECO:0000313" key="14">
    <source>
        <dbReference type="EMBL" id="KAF1987546.1"/>
    </source>
</evidence>
<protein>
    <submittedName>
        <fullName evidence="14">Ergosterol 28</fullName>
    </submittedName>
</protein>
<evidence type="ECO:0000256" key="1">
    <source>
        <dbReference type="ARBA" id="ARBA00004477"/>
    </source>
</evidence>
<dbReference type="GO" id="GO:0030674">
    <property type="term" value="F:protein-macromolecule adaptor activity"/>
    <property type="evidence" value="ECO:0007669"/>
    <property type="project" value="TreeGrafter"/>
</dbReference>
<evidence type="ECO:0000256" key="4">
    <source>
        <dbReference type="ARBA" id="ARBA00022692"/>
    </source>
</evidence>
<keyword evidence="7" id="KW-1133">Transmembrane helix</keyword>
<dbReference type="EMBL" id="ML977152">
    <property type="protein sequence ID" value="KAF1987546.1"/>
    <property type="molecule type" value="Genomic_DNA"/>
</dbReference>
<evidence type="ECO:0000256" key="9">
    <source>
        <dbReference type="ARBA" id="ARBA00023098"/>
    </source>
</evidence>
<keyword evidence="3" id="KW-0444">Lipid biosynthesis</keyword>
<comment type="subcellular location">
    <subcellularLocation>
        <location evidence="1">Endoplasmic reticulum membrane</location>
        <topology evidence="1">Multi-pass membrane protein</topology>
    </subcellularLocation>
</comment>
<evidence type="ECO:0000256" key="3">
    <source>
        <dbReference type="ARBA" id="ARBA00022516"/>
    </source>
</evidence>
<dbReference type="AlphaFoldDB" id="A0A6G1H2V0"/>
<keyword evidence="9" id="KW-0443">Lipid metabolism</keyword>
<evidence type="ECO:0000256" key="10">
    <source>
        <dbReference type="ARBA" id="ARBA00023136"/>
    </source>
</evidence>
<evidence type="ECO:0000256" key="5">
    <source>
        <dbReference type="ARBA" id="ARBA00022824"/>
    </source>
</evidence>
<name>A0A6G1H2V0_9PEZI</name>
<feature type="chain" id="PRO_5026043004" evidence="13">
    <location>
        <begin position="31"/>
        <end position="140"/>
    </location>
</feature>
<evidence type="ECO:0000256" key="7">
    <source>
        <dbReference type="ARBA" id="ARBA00022989"/>
    </source>
</evidence>
<organism evidence="14 15">
    <name type="scientific">Aulographum hederae CBS 113979</name>
    <dbReference type="NCBI Taxonomy" id="1176131"/>
    <lineage>
        <taxon>Eukaryota</taxon>
        <taxon>Fungi</taxon>
        <taxon>Dikarya</taxon>
        <taxon>Ascomycota</taxon>
        <taxon>Pezizomycotina</taxon>
        <taxon>Dothideomycetes</taxon>
        <taxon>Pleosporomycetidae</taxon>
        <taxon>Aulographales</taxon>
        <taxon>Aulographaceae</taxon>
    </lineage>
</organism>
<keyword evidence="6" id="KW-0752">Steroid biosynthesis</keyword>
<keyword evidence="4" id="KW-0812">Transmembrane</keyword>
<dbReference type="PANTHER" id="PTHR15451">
    <property type="entry name" value="ERGOSTEROL BIOSYNTHETIC PROTEIN 28-RELATED"/>
    <property type="match status" value="1"/>
</dbReference>
<evidence type="ECO:0000256" key="12">
    <source>
        <dbReference type="ARBA" id="ARBA00023221"/>
    </source>
</evidence>
<dbReference type="GO" id="GO:0016126">
    <property type="term" value="P:sterol biosynthetic process"/>
    <property type="evidence" value="ECO:0007669"/>
    <property type="project" value="UniProtKB-KW"/>
</dbReference>
<reference evidence="14" key="1">
    <citation type="journal article" date="2020" name="Stud. Mycol.">
        <title>101 Dothideomycetes genomes: a test case for predicting lifestyles and emergence of pathogens.</title>
        <authorList>
            <person name="Haridas S."/>
            <person name="Albert R."/>
            <person name="Binder M."/>
            <person name="Bloem J."/>
            <person name="Labutti K."/>
            <person name="Salamov A."/>
            <person name="Andreopoulos B."/>
            <person name="Baker S."/>
            <person name="Barry K."/>
            <person name="Bills G."/>
            <person name="Bluhm B."/>
            <person name="Cannon C."/>
            <person name="Castanera R."/>
            <person name="Culley D."/>
            <person name="Daum C."/>
            <person name="Ezra D."/>
            <person name="Gonzalez J."/>
            <person name="Henrissat B."/>
            <person name="Kuo A."/>
            <person name="Liang C."/>
            <person name="Lipzen A."/>
            <person name="Lutzoni F."/>
            <person name="Magnuson J."/>
            <person name="Mondo S."/>
            <person name="Nolan M."/>
            <person name="Ohm R."/>
            <person name="Pangilinan J."/>
            <person name="Park H.-J."/>
            <person name="Ramirez L."/>
            <person name="Alfaro M."/>
            <person name="Sun H."/>
            <person name="Tritt A."/>
            <person name="Yoshinaga Y."/>
            <person name="Zwiers L.-H."/>
            <person name="Turgeon B."/>
            <person name="Goodwin S."/>
            <person name="Spatafora J."/>
            <person name="Crous P."/>
            <person name="Grigoriev I."/>
        </authorList>
    </citation>
    <scope>NUCLEOTIDE SEQUENCE</scope>
    <source>
        <strain evidence="14">CBS 113979</strain>
    </source>
</reference>
<gene>
    <name evidence="14" type="ORF">K402DRAFT_375672</name>
</gene>
<evidence type="ECO:0000256" key="13">
    <source>
        <dbReference type="SAM" id="SignalP"/>
    </source>
</evidence>
<evidence type="ECO:0000256" key="6">
    <source>
        <dbReference type="ARBA" id="ARBA00022955"/>
    </source>
</evidence>
<dbReference type="Proteomes" id="UP000800041">
    <property type="component" value="Unassembled WGS sequence"/>
</dbReference>
<evidence type="ECO:0000256" key="11">
    <source>
        <dbReference type="ARBA" id="ARBA00023166"/>
    </source>
</evidence>
<feature type="signal peptide" evidence="13">
    <location>
        <begin position="1"/>
        <end position="30"/>
    </location>
</feature>
<keyword evidence="10" id="KW-0472">Membrane</keyword>
<evidence type="ECO:0000313" key="15">
    <source>
        <dbReference type="Proteomes" id="UP000800041"/>
    </source>
</evidence>
<dbReference type="Pfam" id="PF03694">
    <property type="entry name" value="Erg28"/>
    <property type="match status" value="1"/>
</dbReference>
<evidence type="ECO:0000256" key="2">
    <source>
        <dbReference type="ARBA" id="ARBA00005377"/>
    </source>
</evidence>
<dbReference type="OrthoDB" id="6485510at2759"/>
<keyword evidence="5" id="KW-0256">Endoplasmic reticulum</keyword>
<keyword evidence="15" id="KW-1185">Reference proteome</keyword>
<evidence type="ECO:0000256" key="8">
    <source>
        <dbReference type="ARBA" id="ARBA00023011"/>
    </source>
</evidence>
<keyword evidence="11" id="KW-1207">Sterol metabolism</keyword>
<dbReference type="InterPro" id="IPR005352">
    <property type="entry name" value="Erg28"/>
</dbReference>
<dbReference type="PANTHER" id="PTHR15451:SF19">
    <property type="entry name" value="ERGOSTEROL BIOSYNTHETIC PROTEIN 28 HOMOLOG"/>
    <property type="match status" value="1"/>
</dbReference>
<proteinExistence type="inferred from homology"/>
<comment type="similarity">
    <text evidence="2">Belongs to the ERG28 family.</text>
</comment>